<feature type="compositionally biased region" description="Basic and acidic residues" evidence="1">
    <location>
        <begin position="70"/>
        <end position="91"/>
    </location>
</feature>
<protein>
    <recommendedName>
        <fullName evidence="4">DDE family transposase</fullName>
    </recommendedName>
</protein>
<evidence type="ECO:0008006" key="4">
    <source>
        <dbReference type="Google" id="ProtNLM"/>
    </source>
</evidence>
<proteinExistence type="predicted"/>
<keyword evidence="3" id="KW-1185">Reference proteome</keyword>
<feature type="compositionally biased region" description="Basic and acidic residues" evidence="1">
    <location>
        <begin position="41"/>
        <end position="55"/>
    </location>
</feature>
<evidence type="ECO:0000256" key="1">
    <source>
        <dbReference type="SAM" id="MobiDB-lite"/>
    </source>
</evidence>
<evidence type="ECO:0000313" key="2">
    <source>
        <dbReference type="EMBL" id="NYF42854.1"/>
    </source>
</evidence>
<name>A0A852V6S5_9ACTN</name>
<sequence length="91" mass="10333">MILTGADRNDVTRRRPLLDAIPKICGKRGRPRRRPGGVPADRGHDHDEYRRMVREPQIRPVIARRCWRGSGRDGAERARPVSEKGRAGRTG</sequence>
<dbReference type="AlphaFoldDB" id="A0A852V6S5"/>
<dbReference type="Proteomes" id="UP000576393">
    <property type="component" value="Unassembled WGS sequence"/>
</dbReference>
<evidence type="ECO:0000313" key="3">
    <source>
        <dbReference type="Proteomes" id="UP000576393"/>
    </source>
</evidence>
<comment type="caution">
    <text evidence="2">The sequence shown here is derived from an EMBL/GenBank/DDBJ whole genome shotgun (WGS) entry which is preliminary data.</text>
</comment>
<organism evidence="2 3">
    <name type="scientific">Streptosporangium sandarakinum</name>
    <dbReference type="NCBI Taxonomy" id="1260955"/>
    <lineage>
        <taxon>Bacteria</taxon>
        <taxon>Bacillati</taxon>
        <taxon>Actinomycetota</taxon>
        <taxon>Actinomycetes</taxon>
        <taxon>Streptosporangiales</taxon>
        <taxon>Streptosporangiaceae</taxon>
        <taxon>Streptosporangium</taxon>
    </lineage>
</organism>
<gene>
    <name evidence="2" type="ORF">HDA43_005055</name>
</gene>
<feature type="region of interest" description="Disordered" evidence="1">
    <location>
        <begin position="1"/>
        <end position="55"/>
    </location>
</feature>
<accession>A0A852V6S5</accession>
<dbReference type="EMBL" id="JACCCO010000002">
    <property type="protein sequence ID" value="NYF42854.1"/>
    <property type="molecule type" value="Genomic_DNA"/>
</dbReference>
<feature type="region of interest" description="Disordered" evidence="1">
    <location>
        <begin position="67"/>
        <end position="91"/>
    </location>
</feature>
<reference evidence="2 3" key="1">
    <citation type="submission" date="2020-07" db="EMBL/GenBank/DDBJ databases">
        <title>Sequencing the genomes of 1000 actinobacteria strains.</title>
        <authorList>
            <person name="Klenk H.-P."/>
        </authorList>
    </citation>
    <scope>NUCLEOTIDE SEQUENCE [LARGE SCALE GENOMIC DNA]</scope>
    <source>
        <strain evidence="2 3">DSM 45763</strain>
    </source>
</reference>
<feature type="compositionally biased region" description="Basic residues" evidence="1">
    <location>
        <begin position="25"/>
        <end position="35"/>
    </location>
</feature>
<feature type="compositionally biased region" description="Basic and acidic residues" evidence="1">
    <location>
        <begin position="7"/>
        <end position="17"/>
    </location>
</feature>